<feature type="transmembrane region" description="Helical" evidence="1">
    <location>
        <begin position="21"/>
        <end position="42"/>
    </location>
</feature>
<protein>
    <submittedName>
        <fullName evidence="2">Uncharacterized protein</fullName>
    </submittedName>
</protein>
<reference evidence="2 3" key="1">
    <citation type="submission" date="2017-04" db="EMBL/GenBank/DDBJ databases">
        <authorList>
            <person name="Afonso C.L."/>
            <person name="Miller P.J."/>
            <person name="Scott M.A."/>
            <person name="Spackman E."/>
            <person name="Goraichik I."/>
            <person name="Dimitrov K.M."/>
            <person name="Suarez D.L."/>
            <person name="Swayne D.E."/>
        </authorList>
    </citation>
    <scope>NUCLEOTIDE SEQUENCE [LARGE SCALE GENOMIC DNA]</scope>
    <source>
        <strain evidence="2 3">DSM 43828</strain>
    </source>
</reference>
<evidence type="ECO:0000313" key="3">
    <source>
        <dbReference type="Proteomes" id="UP000192674"/>
    </source>
</evidence>
<sequence length="301" mass="32359">MTLEQTAASADSKPGVGVRCAIAAGIGAGLGLVYVGLIALITSEGVLGDGLGRLGWLIILTPLALAFCVIMAWPLLRAAKVEKAGQVALLGPLAVWAWWEFLGAVDVLELFKPVFFGTAGYAAAALVTAPRLPSWGRIAVGAAVAALFLFRPVAVNDTGESWDWWREDELRAYTRPLLAPDMPDYRIQAAGAANELTPRVYYRLRPRSADENTSSAVNIEVTQQLTPADFDPPTDCDLMGSRIPEPCTLLAPDVWRTSQGTYLARKGSQIVEFRPGASVPDNDLFKAATTLRVVPVEHFEP</sequence>
<keyword evidence="1" id="KW-1133">Transmembrane helix</keyword>
<dbReference type="RefSeq" id="WP_084424674.1">
    <property type="nucleotide sequence ID" value="NZ_FWXV01000001.1"/>
</dbReference>
<name>A0A1W2AIE3_KIBAR</name>
<evidence type="ECO:0000256" key="1">
    <source>
        <dbReference type="SAM" id="Phobius"/>
    </source>
</evidence>
<organism evidence="2 3">
    <name type="scientific">Kibdelosporangium aridum</name>
    <dbReference type="NCBI Taxonomy" id="2030"/>
    <lineage>
        <taxon>Bacteria</taxon>
        <taxon>Bacillati</taxon>
        <taxon>Actinomycetota</taxon>
        <taxon>Actinomycetes</taxon>
        <taxon>Pseudonocardiales</taxon>
        <taxon>Pseudonocardiaceae</taxon>
        <taxon>Kibdelosporangium</taxon>
    </lineage>
</organism>
<gene>
    <name evidence="2" type="ORF">SAMN05661093_00848</name>
</gene>
<dbReference type="Proteomes" id="UP000192674">
    <property type="component" value="Unassembled WGS sequence"/>
</dbReference>
<proteinExistence type="predicted"/>
<accession>A0A1W2AIE3</accession>
<keyword evidence="3" id="KW-1185">Reference proteome</keyword>
<keyword evidence="1" id="KW-0812">Transmembrane</keyword>
<dbReference type="OrthoDB" id="3514365at2"/>
<dbReference type="AlphaFoldDB" id="A0A1W2AIE3"/>
<dbReference type="EMBL" id="FWXV01000001">
    <property type="protein sequence ID" value="SMC60403.1"/>
    <property type="molecule type" value="Genomic_DNA"/>
</dbReference>
<keyword evidence="1" id="KW-0472">Membrane</keyword>
<feature type="transmembrane region" description="Helical" evidence="1">
    <location>
        <begin position="87"/>
        <end position="104"/>
    </location>
</feature>
<evidence type="ECO:0000313" key="2">
    <source>
        <dbReference type="EMBL" id="SMC60403.1"/>
    </source>
</evidence>
<feature type="transmembrane region" description="Helical" evidence="1">
    <location>
        <begin position="54"/>
        <end position="75"/>
    </location>
</feature>